<name>A0AAN9THR4_9HEMI</name>
<gene>
    <name evidence="1" type="ORF">V9T40_007792</name>
</gene>
<dbReference type="AlphaFoldDB" id="A0AAN9THR4"/>
<keyword evidence="2" id="KW-1185">Reference proteome</keyword>
<accession>A0AAN9THR4</accession>
<reference evidence="1 2" key="1">
    <citation type="submission" date="2024-03" db="EMBL/GenBank/DDBJ databases">
        <title>Adaptation during the transition from Ophiocordyceps entomopathogen to insect associate is accompanied by gene loss and intensified selection.</title>
        <authorList>
            <person name="Ward C.M."/>
            <person name="Onetto C.A."/>
            <person name="Borneman A.R."/>
        </authorList>
    </citation>
    <scope>NUCLEOTIDE SEQUENCE [LARGE SCALE GENOMIC DNA]</scope>
    <source>
        <strain evidence="1">AWRI1</strain>
        <tissue evidence="1">Single Adult Female</tissue>
    </source>
</reference>
<evidence type="ECO:0000313" key="2">
    <source>
        <dbReference type="Proteomes" id="UP001367676"/>
    </source>
</evidence>
<proteinExistence type="predicted"/>
<protein>
    <submittedName>
        <fullName evidence="1">Uncharacterized protein</fullName>
    </submittedName>
</protein>
<dbReference type="Proteomes" id="UP001367676">
    <property type="component" value="Unassembled WGS sequence"/>
</dbReference>
<organism evidence="1 2">
    <name type="scientific">Parthenolecanium corni</name>
    <dbReference type="NCBI Taxonomy" id="536013"/>
    <lineage>
        <taxon>Eukaryota</taxon>
        <taxon>Metazoa</taxon>
        <taxon>Ecdysozoa</taxon>
        <taxon>Arthropoda</taxon>
        <taxon>Hexapoda</taxon>
        <taxon>Insecta</taxon>
        <taxon>Pterygota</taxon>
        <taxon>Neoptera</taxon>
        <taxon>Paraneoptera</taxon>
        <taxon>Hemiptera</taxon>
        <taxon>Sternorrhyncha</taxon>
        <taxon>Coccoidea</taxon>
        <taxon>Coccidae</taxon>
        <taxon>Parthenolecanium</taxon>
    </lineage>
</organism>
<evidence type="ECO:0000313" key="1">
    <source>
        <dbReference type="EMBL" id="KAK7593040.1"/>
    </source>
</evidence>
<sequence>MTGERLHNSGTRSANCDTNLDGKCDADVAKIQPIRKQWHFCDTDVTDNFSTGEEWNHYSVTKVPLLPDWLNFCHICVTFPIHICATVCRSGKLQAIVRNFLLEP</sequence>
<comment type="caution">
    <text evidence="1">The sequence shown here is derived from an EMBL/GenBank/DDBJ whole genome shotgun (WGS) entry which is preliminary data.</text>
</comment>
<dbReference type="EMBL" id="JBBCAQ010000020">
    <property type="protein sequence ID" value="KAK7593040.1"/>
    <property type="molecule type" value="Genomic_DNA"/>
</dbReference>